<evidence type="ECO:0000313" key="2">
    <source>
        <dbReference type="EMBL" id="AGA26546.1"/>
    </source>
</evidence>
<organism evidence="2 3">
    <name type="scientific">Singulisphaera acidiphila (strain ATCC BAA-1392 / DSM 18658 / VKM B-2454 / MOB10)</name>
    <dbReference type="NCBI Taxonomy" id="886293"/>
    <lineage>
        <taxon>Bacteria</taxon>
        <taxon>Pseudomonadati</taxon>
        <taxon>Planctomycetota</taxon>
        <taxon>Planctomycetia</taxon>
        <taxon>Isosphaerales</taxon>
        <taxon>Isosphaeraceae</taxon>
        <taxon>Singulisphaera</taxon>
    </lineage>
</organism>
<dbReference type="AlphaFoldDB" id="L0DD18"/>
<dbReference type="KEGG" id="saci:Sinac_2228"/>
<dbReference type="EMBL" id="CP003364">
    <property type="protein sequence ID" value="AGA26546.1"/>
    <property type="molecule type" value="Genomic_DNA"/>
</dbReference>
<keyword evidence="3" id="KW-1185">Reference proteome</keyword>
<protein>
    <submittedName>
        <fullName evidence="2">Uncharacterized protein</fullName>
    </submittedName>
</protein>
<dbReference type="eggNOG" id="COG3266">
    <property type="taxonomic scope" value="Bacteria"/>
</dbReference>
<evidence type="ECO:0000256" key="1">
    <source>
        <dbReference type="SAM" id="MobiDB-lite"/>
    </source>
</evidence>
<feature type="region of interest" description="Disordered" evidence="1">
    <location>
        <begin position="244"/>
        <end position="275"/>
    </location>
</feature>
<gene>
    <name evidence="2" type="ordered locus">Sinac_2228</name>
</gene>
<sequence length="305" mass="33398">MTTTTVQMPASGNLVANANTLLGTATPIQTGSSTLADITLANTTSTGTGIGLEPTLVLDQKARYLNHLHTLRRNNLGDDTTDLPGYGLYLMRMPISLLPGAQSHKGKGASVTVEAKHEPADVDLVWVEPARFGSRVYVRRQTRTVPISSFGNRTSVSTTRCSIRGFAEGFREILGARCDWSFLGSRVRWRGYCQSTGSYLVNSRVRWRGYCQSTGSYLVKLVPRGRLRLRLPWERPALGDGKCEVRPPRLNRPRRVDGSTRPTAQGGGRVAAREREFPRGGVVERTWSWDAGGPVIRGRGEASSA</sequence>
<name>L0DD18_SINAD</name>
<dbReference type="HOGENOM" id="CLU_911830_0_0_0"/>
<evidence type="ECO:0000313" key="3">
    <source>
        <dbReference type="Proteomes" id="UP000010798"/>
    </source>
</evidence>
<dbReference type="Proteomes" id="UP000010798">
    <property type="component" value="Chromosome"/>
</dbReference>
<reference evidence="2 3" key="1">
    <citation type="submission" date="2012-02" db="EMBL/GenBank/DDBJ databases">
        <title>Complete sequence of chromosome of Singulisphaera acidiphila DSM 18658.</title>
        <authorList>
            <consortium name="US DOE Joint Genome Institute (JGI-PGF)"/>
            <person name="Lucas S."/>
            <person name="Copeland A."/>
            <person name="Lapidus A."/>
            <person name="Glavina del Rio T."/>
            <person name="Dalin E."/>
            <person name="Tice H."/>
            <person name="Bruce D."/>
            <person name="Goodwin L."/>
            <person name="Pitluck S."/>
            <person name="Peters L."/>
            <person name="Ovchinnikova G."/>
            <person name="Chertkov O."/>
            <person name="Kyrpides N."/>
            <person name="Mavromatis K."/>
            <person name="Ivanova N."/>
            <person name="Brettin T."/>
            <person name="Detter J.C."/>
            <person name="Han C."/>
            <person name="Larimer F."/>
            <person name="Land M."/>
            <person name="Hauser L."/>
            <person name="Markowitz V."/>
            <person name="Cheng J.-F."/>
            <person name="Hugenholtz P."/>
            <person name="Woyke T."/>
            <person name="Wu D."/>
            <person name="Tindall B."/>
            <person name="Pomrenke H."/>
            <person name="Brambilla E."/>
            <person name="Klenk H.-P."/>
            <person name="Eisen J.A."/>
        </authorList>
    </citation>
    <scope>NUCLEOTIDE SEQUENCE [LARGE SCALE GENOMIC DNA]</scope>
    <source>
        <strain evidence="3">ATCC BAA-1392 / DSM 18658 / VKM B-2454 / MOB10</strain>
    </source>
</reference>
<proteinExistence type="predicted"/>
<accession>L0DD18</accession>